<dbReference type="RefSeq" id="WP_103287257.1">
    <property type="nucleotide sequence ID" value="NZ_LT981265.1"/>
</dbReference>
<feature type="binding site" evidence="13 14">
    <location>
        <position position="274"/>
    </location>
    <ligand>
        <name>[2Fe-2S] cluster</name>
        <dbReference type="ChEBI" id="CHEBI:190135"/>
    </ligand>
</feature>
<dbReference type="Pfam" id="PF06968">
    <property type="entry name" value="BATS"/>
    <property type="match status" value="1"/>
</dbReference>
<evidence type="ECO:0000256" key="7">
    <source>
        <dbReference type="ARBA" id="ARBA00022691"/>
    </source>
</evidence>
<proteinExistence type="inferred from homology"/>
<evidence type="ECO:0000256" key="3">
    <source>
        <dbReference type="ARBA" id="ARBA00011738"/>
    </source>
</evidence>
<comment type="cofactor">
    <cofactor evidence="14">
        <name>[2Fe-2S] cluster</name>
        <dbReference type="ChEBI" id="CHEBI:190135"/>
    </cofactor>
    <text evidence="14">Binds 1 [2Fe-2S] cluster. The cluster is coordinated with 3 cysteines and 1 arginine.</text>
</comment>
<dbReference type="GO" id="GO:0051537">
    <property type="term" value="F:2 iron, 2 sulfur cluster binding"/>
    <property type="evidence" value="ECO:0007669"/>
    <property type="project" value="UniProtKB-KW"/>
</dbReference>
<evidence type="ECO:0000256" key="1">
    <source>
        <dbReference type="ARBA" id="ARBA00004942"/>
    </source>
</evidence>
<comment type="caution">
    <text evidence="13">Lacks conserved residue(s) required for the propagation of feature annotation.</text>
</comment>
<dbReference type="SUPFAM" id="SSF102114">
    <property type="entry name" value="Radical SAM enzymes"/>
    <property type="match status" value="1"/>
</dbReference>
<dbReference type="PANTHER" id="PTHR22976">
    <property type="entry name" value="BIOTIN SYNTHASE"/>
    <property type="match status" value="1"/>
</dbReference>
<comment type="cofactor">
    <cofactor evidence="13">
        <name>[2Fe-2S] cluster</name>
        <dbReference type="ChEBI" id="CHEBI:190135"/>
    </cofactor>
    <text evidence="13">Binds 1 [2Fe-2S] cluster. The cluster is coordinated with 3 cysteines and 1 arginine.</text>
</comment>
<reference evidence="17" key="1">
    <citation type="submission" date="2018-01" db="EMBL/GenBank/DDBJ databases">
        <authorList>
            <person name="Kerou L M."/>
        </authorList>
    </citation>
    <scope>NUCLEOTIDE SEQUENCE [LARGE SCALE GENOMIC DNA]</scope>
    <source>
        <strain evidence="17">SCU2</strain>
    </source>
</reference>
<evidence type="ECO:0000256" key="6">
    <source>
        <dbReference type="ARBA" id="ARBA00022679"/>
    </source>
</evidence>
<dbReference type="SFLD" id="SFLDS00029">
    <property type="entry name" value="Radical_SAM"/>
    <property type="match status" value="1"/>
</dbReference>
<feature type="binding site" evidence="13 14">
    <location>
        <position position="68"/>
    </location>
    <ligand>
        <name>[4Fe-4S] cluster</name>
        <dbReference type="ChEBI" id="CHEBI:49883"/>
        <note>4Fe-4S-S-AdoMet</note>
    </ligand>
</feature>
<dbReference type="FunFam" id="3.20.20.70:FF:000026">
    <property type="entry name" value="Biotin synthase"/>
    <property type="match status" value="1"/>
</dbReference>
<dbReference type="PROSITE" id="PS51918">
    <property type="entry name" value="RADICAL_SAM"/>
    <property type="match status" value="1"/>
</dbReference>
<dbReference type="KEGG" id="ncv:NCAV_0803"/>
<dbReference type="SFLD" id="SFLDG01060">
    <property type="entry name" value="BATS_domain_containing"/>
    <property type="match status" value="1"/>
</dbReference>
<feature type="binding site" evidence="13 14">
    <location>
        <position position="75"/>
    </location>
    <ligand>
        <name>[4Fe-4S] cluster</name>
        <dbReference type="ChEBI" id="CHEBI:49883"/>
        <note>4Fe-4S-S-AdoMet</note>
    </ligand>
</feature>
<dbReference type="NCBIfam" id="TIGR00433">
    <property type="entry name" value="bioB"/>
    <property type="match status" value="1"/>
</dbReference>
<protein>
    <recommendedName>
        <fullName evidence="4 13">Biotin synthase</fullName>
        <ecNumber evidence="4 13">2.8.1.6</ecNumber>
    </recommendedName>
</protein>
<evidence type="ECO:0000256" key="14">
    <source>
        <dbReference type="PIRSR" id="PIRSR001619-1"/>
    </source>
</evidence>
<keyword evidence="5 13" id="KW-0004">4Fe-4S</keyword>
<keyword evidence="10 13" id="KW-0093">Biotin biosynthesis</keyword>
<evidence type="ECO:0000313" key="16">
    <source>
        <dbReference type="EMBL" id="SPC33982.1"/>
    </source>
</evidence>
<dbReference type="GO" id="GO:0005506">
    <property type="term" value="F:iron ion binding"/>
    <property type="evidence" value="ECO:0007669"/>
    <property type="project" value="UniProtKB-UniRule"/>
</dbReference>
<evidence type="ECO:0000256" key="2">
    <source>
        <dbReference type="ARBA" id="ARBA00010765"/>
    </source>
</evidence>
<dbReference type="HAMAP" id="MF_01694">
    <property type="entry name" value="BioB"/>
    <property type="match status" value="1"/>
</dbReference>
<keyword evidence="12 13" id="KW-0411">Iron-sulfur</keyword>
<evidence type="ECO:0000256" key="13">
    <source>
        <dbReference type="HAMAP-Rule" id="MF_01694"/>
    </source>
</evidence>
<keyword evidence="17" id="KW-1185">Reference proteome</keyword>
<evidence type="ECO:0000256" key="11">
    <source>
        <dbReference type="ARBA" id="ARBA00023004"/>
    </source>
</evidence>
<evidence type="ECO:0000256" key="4">
    <source>
        <dbReference type="ARBA" id="ARBA00012236"/>
    </source>
</evidence>
<comment type="pathway">
    <text evidence="1 13">Cofactor biosynthesis; biotin biosynthesis; biotin from 7,8-diaminononanoate: step 2/2.</text>
</comment>
<dbReference type="GeneID" id="41594863"/>
<dbReference type="Proteomes" id="UP000236248">
    <property type="component" value="Chromosome NCAV"/>
</dbReference>
<dbReference type="InterPro" id="IPR013785">
    <property type="entry name" value="Aldolase_TIM"/>
</dbReference>
<comment type="cofactor">
    <cofactor evidence="13 14">
        <name>[4Fe-4S] cluster</name>
        <dbReference type="ChEBI" id="CHEBI:49883"/>
    </cofactor>
    <text evidence="13 14">Binds 1 [4Fe-4S] cluster. The cluster is coordinated with 3 cysteines and an exchangeable S-adenosyl-L-methionine.</text>
</comment>
<feature type="binding site" evidence="13 14">
    <location>
        <position position="72"/>
    </location>
    <ligand>
        <name>[4Fe-4S] cluster</name>
        <dbReference type="ChEBI" id="CHEBI:49883"/>
        <note>4Fe-4S-S-AdoMet</note>
    </ligand>
</feature>
<evidence type="ECO:0000256" key="9">
    <source>
        <dbReference type="ARBA" id="ARBA00022723"/>
    </source>
</evidence>
<dbReference type="AlphaFoldDB" id="A0A2K5AQP6"/>
<dbReference type="InterPro" id="IPR006638">
    <property type="entry name" value="Elp3/MiaA/NifB-like_rSAM"/>
</dbReference>
<comment type="subunit">
    <text evidence="3 13">Homodimer.</text>
</comment>
<dbReference type="CDD" id="cd01335">
    <property type="entry name" value="Radical_SAM"/>
    <property type="match status" value="1"/>
</dbReference>
<dbReference type="EMBL" id="LT981265">
    <property type="protein sequence ID" value="SPC33982.1"/>
    <property type="molecule type" value="Genomic_DNA"/>
</dbReference>
<keyword evidence="8 13" id="KW-0001">2Fe-2S</keyword>
<keyword evidence="9 13" id="KW-0479">Metal-binding</keyword>
<sequence length="325" mass="36066">MLERELIQRCMSDILSGKRISMSDALRLINTSKDSLEYLLDAANTIRREFNGDRVDVESLVNAKSGNCSENCAFCAQSAWNKARISKYPLLSVEELVARADAAKRSGARSFCIVCAWREPSSDEFEHVCSAVKAIRDKVGIDVNCSLGFLNARRAERLKALGVKRYNHNLESSKSFFSRICTTHTWLDRFNTAKLAKEHGLELCCGGIIGMGESVEQRLELAFEASMLEPEEFPINILVAREGTPLQGMNPVQVDDILRTIAVFRFIMPRCILKVAGGREMHLADKQSKALLSGANGIITNGYLTVNGNTAEQDIAMIRSLNLQV</sequence>
<comment type="catalytic activity">
    <reaction evidence="13">
        <text>(4R,5S)-dethiobiotin + (sulfur carrier)-SH + 2 reduced [2Fe-2S]-[ferredoxin] + 2 S-adenosyl-L-methionine = (sulfur carrier)-H + biotin + 2 5'-deoxyadenosine + 2 L-methionine + 2 oxidized [2Fe-2S]-[ferredoxin]</text>
        <dbReference type="Rhea" id="RHEA:22060"/>
        <dbReference type="Rhea" id="RHEA-COMP:10000"/>
        <dbReference type="Rhea" id="RHEA-COMP:10001"/>
        <dbReference type="Rhea" id="RHEA-COMP:14737"/>
        <dbReference type="Rhea" id="RHEA-COMP:14739"/>
        <dbReference type="ChEBI" id="CHEBI:17319"/>
        <dbReference type="ChEBI" id="CHEBI:29917"/>
        <dbReference type="ChEBI" id="CHEBI:33737"/>
        <dbReference type="ChEBI" id="CHEBI:33738"/>
        <dbReference type="ChEBI" id="CHEBI:57586"/>
        <dbReference type="ChEBI" id="CHEBI:57844"/>
        <dbReference type="ChEBI" id="CHEBI:59789"/>
        <dbReference type="ChEBI" id="CHEBI:64428"/>
        <dbReference type="ChEBI" id="CHEBI:149473"/>
        <dbReference type="EC" id="2.8.1.6"/>
    </reaction>
</comment>
<dbReference type="SMART" id="SM00729">
    <property type="entry name" value="Elp3"/>
    <property type="match status" value="1"/>
</dbReference>
<dbReference type="UniPathway" id="UPA00078">
    <property type="reaction ID" value="UER00162"/>
</dbReference>
<evidence type="ECO:0000256" key="5">
    <source>
        <dbReference type="ARBA" id="ARBA00022485"/>
    </source>
</evidence>
<dbReference type="EC" id="2.8.1.6" evidence="4 13"/>
<dbReference type="Pfam" id="PF04055">
    <property type="entry name" value="Radical_SAM"/>
    <property type="match status" value="1"/>
</dbReference>
<evidence type="ECO:0000259" key="15">
    <source>
        <dbReference type="PROSITE" id="PS51918"/>
    </source>
</evidence>
<dbReference type="PANTHER" id="PTHR22976:SF2">
    <property type="entry name" value="BIOTIN SYNTHASE, MITOCHONDRIAL"/>
    <property type="match status" value="1"/>
</dbReference>
<comment type="function">
    <text evidence="13">Catalyzes the conversion of dethiobiotin (DTB) to biotin by the insertion of a sulfur atom into dethiobiotin via a radical-based mechanism.</text>
</comment>
<evidence type="ECO:0000256" key="12">
    <source>
        <dbReference type="ARBA" id="ARBA00023014"/>
    </source>
</evidence>
<dbReference type="InterPro" id="IPR002684">
    <property type="entry name" value="Biotin_synth/BioAB"/>
</dbReference>
<gene>
    <name evidence="13 16" type="primary">bioB</name>
    <name evidence="16" type="ORF">NCAV_0803</name>
</gene>
<keyword evidence="11 13" id="KW-0408">Iron</keyword>
<dbReference type="SFLD" id="SFLDG01278">
    <property type="entry name" value="biotin_synthase_like"/>
    <property type="match status" value="1"/>
</dbReference>
<evidence type="ECO:0000256" key="8">
    <source>
        <dbReference type="ARBA" id="ARBA00022714"/>
    </source>
</evidence>
<feature type="binding site" evidence="13 14">
    <location>
        <position position="204"/>
    </location>
    <ligand>
        <name>[2Fe-2S] cluster</name>
        <dbReference type="ChEBI" id="CHEBI:190135"/>
    </ligand>
</feature>
<dbReference type="GO" id="GO:0004076">
    <property type="term" value="F:biotin synthase activity"/>
    <property type="evidence" value="ECO:0007669"/>
    <property type="project" value="UniProtKB-UniRule"/>
</dbReference>
<dbReference type="Gene3D" id="3.20.20.70">
    <property type="entry name" value="Aldolase class I"/>
    <property type="match status" value="1"/>
</dbReference>
<evidence type="ECO:0000256" key="10">
    <source>
        <dbReference type="ARBA" id="ARBA00022756"/>
    </source>
</evidence>
<comment type="similarity">
    <text evidence="2 13">Belongs to the radical SAM superfamily. Biotin synthase family.</text>
</comment>
<keyword evidence="7 13" id="KW-0949">S-adenosyl-L-methionine</keyword>
<organism evidence="16 17">
    <name type="scientific">Candidatus Nitrosocaldus cavascurensis</name>
    <dbReference type="NCBI Taxonomy" id="2058097"/>
    <lineage>
        <taxon>Archaea</taxon>
        <taxon>Nitrososphaerota</taxon>
        <taxon>Nitrososphaeria</taxon>
        <taxon>Candidatus Nitrosocaldales</taxon>
        <taxon>Candidatus Nitrosocaldaceae</taxon>
        <taxon>Candidatus Nitrosocaldus</taxon>
    </lineage>
</organism>
<dbReference type="GO" id="GO:0009102">
    <property type="term" value="P:biotin biosynthetic process"/>
    <property type="evidence" value="ECO:0007669"/>
    <property type="project" value="UniProtKB-UniRule"/>
</dbReference>
<name>A0A2K5AQP6_9ARCH</name>
<dbReference type="SMART" id="SM00876">
    <property type="entry name" value="BATS"/>
    <property type="match status" value="1"/>
</dbReference>
<dbReference type="InterPro" id="IPR007197">
    <property type="entry name" value="rSAM"/>
</dbReference>
<dbReference type="InterPro" id="IPR058240">
    <property type="entry name" value="rSAM_sf"/>
</dbReference>
<evidence type="ECO:0000313" key="17">
    <source>
        <dbReference type="Proteomes" id="UP000236248"/>
    </source>
</evidence>
<dbReference type="InterPro" id="IPR024177">
    <property type="entry name" value="Biotin_synthase"/>
</dbReference>
<feature type="domain" description="Radical SAM core" evidence="15">
    <location>
        <begin position="49"/>
        <end position="279"/>
    </location>
</feature>
<dbReference type="GO" id="GO:0051539">
    <property type="term" value="F:4 iron, 4 sulfur cluster binding"/>
    <property type="evidence" value="ECO:0007669"/>
    <property type="project" value="UniProtKB-KW"/>
</dbReference>
<keyword evidence="6 13" id="KW-0808">Transferase</keyword>
<dbReference type="InterPro" id="IPR010722">
    <property type="entry name" value="BATS_dom"/>
</dbReference>
<feature type="binding site" evidence="13 14">
    <location>
        <position position="112"/>
    </location>
    <ligand>
        <name>[2Fe-2S] cluster</name>
        <dbReference type="ChEBI" id="CHEBI:190135"/>
    </ligand>
</feature>
<dbReference type="PIRSF" id="PIRSF001619">
    <property type="entry name" value="Biotin_synth"/>
    <property type="match status" value="1"/>
</dbReference>
<accession>A0A2K5AQP6</accession>